<keyword evidence="3" id="KW-0158">Chromosome</keyword>
<dbReference type="InterPro" id="IPR051294">
    <property type="entry name" value="HORMA_MeioticProgression"/>
</dbReference>
<feature type="compositionally biased region" description="Basic and acidic residues" evidence="6">
    <location>
        <begin position="309"/>
        <end position="325"/>
    </location>
</feature>
<evidence type="ECO:0000256" key="6">
    <source>
        <dbReference type="SAM" id="MobiDB-lite"/>
    </source>
</evidence>
<proteinExistence type="predicted"/>
<keyword evidence="5" id="KW-0469">Meiosis</keyword>
<dbReference type="GO" id="GO:0051321">
    <property type="term" value="P:meiotic cell cycle"/>
    <property type="evidence" value="ECO:0007669"/>
    <property type="project" value="UniProtKB-KW"/>
</dbReference>
<evidence type="ECO:0000256" key="5">
    <source>
        <dbReference type="ARBA" id="ARBA00023254"/>
    </source>
</evidence>
<dbReference type="InterPro" id="IPR036570">
    <property type="entry name" value="HORMA_dom_sf"/>
</dbReference>
<evidence type="ECO:0000259" key="7">
    <source>
        <dbReference type="PROSITE" id="PS50815"/>
    </source>
</evidence>
<dbReference type="Gene3D" id="3.30.900.10">
    <property type="entry name" value="HORMA domain"/>
    <property type="match status" value="1"/>
</dbReference>
<evidence type="ECO:0000256" key="2">
    <source>
        <dbReference type="ARBA" id="ARBA00004286"/>
    </source>
</evidence>
<reference evidence="8 9" key="1">
    <citation type="journal article" date="2019" name="Sci. Rep.">
        <title>Comparative genomics of chytrid fungi reveal insights into the obligate biotrophic and pathogenic lifestyle of Synchytrium endobioticum.</title>
        <authorList>
            <person name="van de Vossenberg B.T.L.H."/>
            <person name="Warris S."/>
            <person name="Nguyen H.D.T."/>
            <person name="van Gent-Pelzer M.P.E."/>
            <person name="Joly D.L."/>
            <person name="van de Geest H.C."/>
            <person name="Bonants P.J.M."/>
            <person name="Smith D.S."/>
            <person name="Levesque C.A."/>
            <person name="van der Lee T.A.J."/>
        </authorList>
    </citation>
    <scope>NUCLEOTIDE SEQUENCE [LARGE SCALE GENOMIC DNA]</scope>
    <source>
        <strain evidence="8 9">CBS 675.73</strain>
    </source>
</reference>
<dbReference type="GO" id="GO:0005694">
    <property type="term" value="C:chromosome"/>
    <property type="evidence" value="ECO:0007669"/>
    <property type="project" value="UniProtKB-SubCell"/>
</dbReference>
<feature type="region of interest" description="Disordered" evidence="6">
    <location>
        <begin position="300"/>
        <end position="349"/>
    </location>
</feature>
<keyword evidence="4" id="KW-0539">Nucleus</keyword>
<evidence type="ECO:0000313" key="9">
    <source>
        <dbReference type="Proteomes" id="UP000320333"/>
    </source>
</evidence>
<evidence type="ECO:0000256" key="3">
    <source>
        <dbReference type="ARBA" id="ARBA00022454"/>
    </source>
</evidence>
<comment type="subcellular location">
    <subcellularLocation>
        <location evidence="2">Chromosome</location>
    </subcellularLocation>
    <subcellularLocation>
        <location evidence="1">Nucleus</location>
    </subcellularLocation>
</comment>
<organism evidence="8 9">
    <name type="scientific">Chytriomyces confervae</name>
    <dbReference type="NCBI Taxonomy" id="246404"/>
    <lineage>
        <taxon>Eukaryota</taxon>
        <taxon>Fungi</taxon>
        <taxon>Fungi incertae sedis</taxon>
        <taxon>Chytridiomycota</taxon>
        <taxon>Chytridiomycota incertae sedis</taxon>
        <taxon>Chytridiomycetes</taxon>
        <taxon>Chytridiales</taxon>
        <taxon>Chytriomycetaceae</taxon>
        <taxon>Chytriomyces</taxon>
    </lineage>
</organism>
<feature type="domain" description="HORMA" evidence="7">
    <location>
        <begin position="25"/>
        <end position="235"/>
    </location>
</feature>
<dbReference type="PANTHER" id="PTHR48225">
    <property type="entry name" value="HORMA DOMAIN-CONTAINING PROTEIN 1"/>
    <property type="match status" value="1"/>
</dbReference>
<dbReference type="InterPro" id="IPR003511">
    <property type="entry name" value="HORMA_dom"/>
</dbReference>
<dbReference type="OrthoDB" id="1928087at2759"/>
<accession>A0A507DDZ6</accession>
<evidence type="ECO:0000313" key="8">
    <source>
        <dbReference type="EMBL" id="TPX49902.1"/>
    </source>
</evidence>
<gene>
    <name evidence="8" type="ORF">CcCBS67573_g10128</name>
</gene>
<dbReference type="AlphaFoldDB" id="A0A507DDZ6"/>
<name>A0A507DDZ6_9FUNG</name>
<dbReference type="SUPFAM" id="SSF56019">
    <property type="entry name" value="The spindle assembly checkpoint protein mad2"/>
    <property type="match status" value="1"/>
</dbReference>
<dbReference type="PANTHER" id="PTHR48225:SF7">
    <property type="entry name" value="MEIOSIS-SPECIFIC PROTEIN HOP1"/>
    <property type="match status" value="1"/>
</dbReference>
<feature type="compositionally biased region" description="Polar residues" evidence="6">
    <location>
        <begin position="260"/>
        <end position="270"/>
    </location>
</feature>
<feature type="compositionally biased region" description="Polar residues" evidence="6">
    <location>
        <begin position="659"/>
        <end position="670"/>
    </location>
</feature>
<protein>
    <recommendedName>
        <fullName evidence="7">HORMA domain-containing protein</fullName>
    </recommendedName>
</protein>
<evidence type="ECO:0000256" key="4">
    <source>
        <dbReference type="ARBA" id="ARBA00023242"/>
    </source>
</evidence>
<feature type="region of interest" description="Disordered" evidence="6">
    <location>
        <begin position="659"/>
        <end position="716"/>
    </location>
</feature>
<feature type="compositionally biased region" description="Acidic residues" evidence="6">
    <location>
        <begin position="241"/>
        <end position="251"/>
    </location>
</feature>
<dbReference type="Pfam" id="PF02301">
    <property type="entry name" value="HORMA"/>
    <property type="match status" value="1"/>
</dbReference>
<evidence type="ECO:0000256" key="1">
    <source>
        <dbReference type="ARBA" id="ARBA00004123"/>
    </source>
</evidence>
<keyword evidence="9" id="KW-1185">Reference proteome</keyword>
<comment type="caution">
    <text evidence="8">The sequence shown here is derived from an EMBL/GenBank/DDBJ whole genome shotgun (WGS) entry which is preliminary data.</text>
</comment>
<dbReference type="PROSITE" id="PS50815">
    <property type="entry name" value="HORMA"/>
    <property type="match status" value="1"/>
</dbReference>
<dbReference type="GO" id="GO:0005634">
    <property type="term" value="C:nucleus"/>
    <property type="evidence" value="ECO:0007669"/>
    <property type="project" value="UniProtKB-SubCell"/>
</dbReference>
<sequence length="716" mass="78795">MAVVQMQKLQTAASTTTATTTATRLESLQLTQNLLRSSIATIAYLRGLFPEQDFDQSHFNGMSLKRMKKGVSNRMDSLCDALEAGCFDALQKGYLRLIVFSIYRPSSDASNLRENHLIESYEFEFQYPSETEVVMSVAGGTRQSLSKSVSKKESVKAMADMLRRIIILTQTMKPLPDDAEFSTRVYYYDDVTPINYEPPNFRQGKPQDHEMQLEDAQMFELGSVKTNHHALALNVRTGPDIGDEMPDEAEERDSQETEHVQQNSELTNTQETFMHDTQLSQVSNLTSVMNLLSHQLHQSMSSTATNLPETDKSEHAHNTEPKDGCADESNFVRRSSRRKQETAPEFPDYSATAVEAENSIQHTIAPIDCPCSSAIAEPDMLVCKYCNMSSHPACFGYENSHDFRIPFDGHRCFKCWNRQIHPSSFDLGEAANVAVMRRGLSIAANSGGVESIVAFSKTIGVSVSLGKQVTDALVSKGFLKPVSKKSRSAQAPNGFSYIFTTGKRRTDAYSFWMSTKSLPASEAGLRAFARRMAEGREGGHGADVKGEDESDGEDASQVVLGKTLVSSGVSAASSRVLESECGSQAELSGLQAVPPSRPGVLSQDKLGLFIAREVANENSGVYASLKSPGMDVDLKNSPGMHDQMDFMSQDTQPIVLVQSSQQDSVASPISRNKRDVKRRFSRDEEDRDATCSPPESNKKHVKMSIALGPSLSANRI</sequence>
<dbReference type="SUPFAM" id="SSF57903">
    <property type="entry name" value="FYVE/PHD zinc finger"/>
    <property type="match status" value="1"/>
</dbReference>
<dbReference type="STRING" id="246404.A0A507DDZ6"/>
<dbReference type="Proteomes" id="UP000320333">
    <property type="component" value="Unassembled WGS sequence"/>
</dbReference>
<feature type="region of interest" description="Disordered" evidence="6">
    <location>
        <begin position="235"/>
        <end position="270"/>
    </location>
</feature>
<dbReference type="EMBL" id="QEAP01001194">
    <property type="protein sequence ID" value="TPX49902.1"/>
    <property type="molecule type" value="Genomic_DNA"/>
</dbReference>
<dbReference type="InterPro" id="IPR011011">
    <property type="entry name" value="Znf_FYVE_PHD"/>
</dbReference>